<organism evidence="1">
    <name type="scientific">hydrothermal vent metagenome</name>
    <dbReference type="NCBI Taxonomy" id="652676"/>
    <lineage>
        <taxon>unclassified sequences</taxon>
        <taxon>metagenomes</taxon>
        <taxon>ecological metagenomes</taxon>
    </lineage>
</organism>
<protein>
    <submittedName>
        <fullName evidence="1">Serine-rich protein</fullName>
    </submittedName>
</protein>
<evidence type="ECO:0000313" key="1">
    <source>
        <dbReference type="EMBL" id="SFV53738.1"/>
    </source>
</evidence>
<name>A0A1W1BJP7_9ZZZZ</name>
<dbReference type="InterPro" id="IPR027417">
    <property type="entry name" value="P-loop_NTPase"/>
</dbReference>
<dbReference type="SUPFAM" id="SSF52540">
    <property type="entry name" value="P-loop containing nucleoside triphosphate hydrolases"/>
    <property type="match status" value="1"/>
</dbReference>
<reference evidence="1" key="1">
    <citation type="submission" date="2016-10" db="EMBL/GenBank/DDBJ databases">
        <authorList>
            <person name="de Groot N.N."/>
        </authorList>
    </citation>
    <scope>NUCLEOTIDE SEQUENCE</scope>
</reference>
<dbReference type="EMBL" id="FPHG01000020">
    <property type="protein sequence ID" value="SFV53738.1"/>
    <property type="molecule type" value="Genomic_DNA"/>
</dbReference>
<accession>A0A1W1BJP7</accession>
<gene>
    <name evidence="1" type="ORF">MNB_SV-9-1263</name>
</gene>
<dbReference type="AlphaFoldDB" id="A0A1W1BJP7"/>
<sequence>MKKQFFRLLSAYAPTSQNKASYDEHVSKFAKRLGVDEIKIDNNLLEKLFGKFILNPKPIIISGSAGDGKTYLLRKLFEEMGGDGKYWSDEYIPKLEFDAKNITFIKDFTEIEKTDKIKTLISLYKSIYEESNELFIIASNDGILTDTLRYALPEYPYFEKLLDLIEESIDNPEKDEEFILLDLSQTSSSKNFELLLKEILLACDKYESDCPSLHDDMIFCPIHANIEMLKKEHIQKQLISIVRSCDLNYQHITLRKLFMLISNMILGYKEKRRVFNSCEKGIEHFKNIHNKYDASFYYNVFGDNLPKSKQEKSPFKELRELRIGYETSNYIDDFILYGDIENKELYHKELDNIFCDFETFFKQRENYLENGEMKTVKDSLVLLRRHLFFNYEHEIKWGAVTIEAKDLIAYKHAHKFYDSVISPLRSGHKISNSIYKELVLGLNRVFLGELLSKDGNTRLFVATSLTGTHSKLSSEIIEDIGFNKRGSNQGVELELLNGFDDEYCKIMLNIRYSGEIISSLELDLHMFEFLQRISDGILPTSFSVEYYERVLTFKSQIINYFLKHRDSDESFFKLFTLNDKEGTLQFNEILVEESGYVNEG</sequence>
<proteinExistence type="predicted"/>